<keyword evidence="1" id="KW-1133">Transmembrane helix</keyword>
<organism evidence="2 3">
    <name type="scientific">Trapa incisa</name>
    <dbReference type="NCBI Taxonomy" id="236973"/>
    <lineage>
        <taxon>Eukaryota</taxon>
        <taxon>Viridiplantae</taxon>
        <taxon>Streptophyta</taxon>
        <taxon>Embryophyta</taxon>
        <taxon>Tracheophyta</taxon>
        <taxon>Spermatophyta</taxon>
        <taxon>Magnoliopsida</taxon>
        <taxon>eudicotyledons</taxon>
        <taxon>Gunneridae</taxon>
        <taxon>Pentapetalae</taxon>
        <taxon>rosids</taxon>
        <taxon>malvids</taxon>
        <taxon>Myrtales</taxon>
        <taxon>Lythraceae</taxon>
        <taxon>Trapa</taxon>
    </lineage>
</organism>
<keyword evidence="3" id="KW-1185">Reference proteome</keyword>
<keyword evidence="1" id="KW-0812">Transmembrane</keyword>
<reference evidence="2 3" key="1">
    <citation type="journal article" date="2023" name="Hortic Res">
        <title>Pangenome of water caltrop reveals structural variations and asymmetric subgenome divergence after allopolyploidization.</title>
        <authorList>
            <person name="Zhang X."/>
            <person name="Chen Y."/>
            <person name="Wang L."/>
            <person name="Yuan Y."/>
            <person name="Fang M."/>
            <person name="Shi L."/>
            <person name="Lu R."/>
            <person name="Comes H.P."/>
            <person name="Ma Y."/>
            <person name="Chen Y."/>
            <person name="Huang G."/>
            <person name="Zhou Y."/>
            <person name="Zheng Z."/>
            <person name="Qiu Y."/>
        </authorList>
    </citation>
    <scope>NUCLEOTIDE SEQUENCE [LARGE SCALE GENOMIC DNA]</scope>
    <source>
        <tissue evidence="2">Roots</tissue>
    </source>
</reference>
<dbReference type="EMBL" id="JAXIOK010000016">
    <property type="protein sequence ID" value="KAK4752521.1"/>
    <property type="molecule type" value="Genomic_DNA"/>
</dbReference>
<evidence type="ECO:0000256" key="1">
    <source>
        <dbReference type="SAM" id="Phobius"/>
    </source>
</evidence>
<evidence type="ECO:0000313" key="2">
    <source>
        <dbReference type="EMBL" id="KAK4752521.1"/>
    </source>
</evidence>
<evidence type="ECO:0000313" key="3">
    <source>
        <dbReference type="Proteomes" id="UP001345219"/>
    </source>
</evidence>
<protein>
    <submittedName>
        <fullName evidence="2">Uncharacterized protein</fullName>
    </submittedName>
</protein>
<name>A0AAN7PR28_9MYRT</name>
<dbReference type="AlphaFoldDB" id="A0AAN7PR28"/>
<proteinExistence type="predicted"/>
<dbReference type="Proteomes" id="UP001345219">
    <property type="component" value="Chromosome 16"/>
</dbReference>
<gene>
    <name evidence="2" type="ORF">SAY87_021319</name>
</gene>
<accession>A0AAN7PR28</accession>
<keyword evidence="1" id="KW-0472">Membrane</keyword>
<sequence length="113" mass="13029">MADPVISLAKLKEIWNSQIQDENNWAFNKLFSISLLSTVALVCTTVIMGKLAYRMNDEALLQNQVMDNEASPFCWVICRVDFPDATVWRSYGYLRLARRGSPVLFEIWHAPFQ</sequence>
<feature type="transmembrane region" description="Helical" evidence="1">
    <location>
        <begin position="30"/>
        <end position="53"/>
    </location>
</feature>
<comment type="caution">
    <text evidence="2">The sequence shown here is derived from an EMBL/GenBank/DDBJ whole genome shotgun (WGS) entry which is preliminary data.</text>
</comment>